<name>A0ABQ3IMY5_9RHOB</name>
<keyword evidence="3" id="KW-1185">Reference proteome</keyword>
<gene>
    <name evidence="2" type="ORF">GCM10016455_05640</name>
</gene>
<proteinExistence type="predicted"/>
<evidence type="ECO:0000313" key="3">
    <source>
        <dbReference type="Proteomes" id="UP000609802"/>
    </source>
</evidence>
<organism evidence="2 3">
    <name type="scientific">Aliiroseovarius zhejiangensis</name>
    <dbReference type="NCBI Taxonomy" id="1632025"/>
    <lineage>
        <taxon>Bacteria</taxon>
        <taxon>Pseudomonadati</taxon>
        <taxon>Pseudomonadota</taxon>
        <taxon>Alphaproteobacteria</taxon>
        <taxon>Rhodobacterales</taxon>
        <taxon>Paracoccaceae</taxon>
        <taxon>Aliiroseovarius</taxon>
    </lineage>
</organism>
<sequence>MIRWLGKLPTILSAIGALLLGFLAYGKAQRHEGRKDAREERAQQDAQDHIETRERIEDAVDDDRDADWRDRLRDARK</sequence>
<dbReference type="RefSeq" id="WP_191284947.1">
    <property type="nucleotide sequence ID" value="NZ_BNCH01000001.1"/>
</dbReference>
<evidence type="ECO:0000313" key="2">
    <source>
        <dbReference type="EMBL" id="GHE88380.1"/>
    </source>
</evidence>
<protein>
    <submittedName>
        <fullName evidence="2">Uncharacterized protein</fullName>
    </submittedName>
</protein>
<reference evidence="3" key="1">
    <citation type="journal article" date="2019" name="Int. J. Syst. Evol. Microbiol.">
        <title>The Global Catalogue of Microorganisms (GCM) 10K type strain sequencing project: providing services to taxonomists for standard genome sequencing and annotation.</title>
        <authorList>
            <consortium name="The Broad Institute Genomics Platform"/>
            <consortium name="The Broad Institute Genome Sequencing Center for Infectious Disease"/>
            <person name="Wu L."/>
            <person name="Ma J."/>
        </authorList>
    </citation>
    <scope>NUCLEOTIDE SEQUENCE [LARGE SCALE GENOMIC DNA]</scope>
    <source>
        <strain evidence="3">KCTC 42443</strain>
    </source>
</reference>
<evidence type="ECO:0000256" key="1">
    <source>
        <dbReference type="SAM" id="MobiDB-lite"/>
    </source>
</evidence>
<dbReference type="EMBL" id="BNCH01000001">
    <property type="protein sequence ID" value="GHE88380.1"/>
    <property type="molecule type" value="Genomic_DNA"/>
</dbReference>
<comment type="caution">
    <text evidence="2">The sequence shown here is derived from an EMBL/GenBank/DDBJ whole genome shotgun (WGS) entry which is preliminary data.</text>
</comment>
<dbReference type="Proteomes" id="UP000609802">
    <property type="component" value="Unassembled WGS sequence"/>
</dbReference>
<accession>A0ABQ3IMY5</accession>
<feature type="region of interest" description="Disordered" evidence="1">
    <location>
        <begin position="32"/>
        <end position="58"/>
    </location>
</feature>